<dbReference type="EMBL" id="PIOD01000016">
    <property type="protein sequence ID" value="RDW16765.1"/>
    <property type="molecule type" value="Genomic_DNA"/>
</dbReference>
<dbReference type="OrthoDB" id="2382185at2"/>
<comment type="caution">
    <text evidence="3">The sequence shown here is derived from an EMBL/GenBank/DDBJ whole genome shotgun (WGS) entry which is preliminary data.</text>
</comment>
<name>A0A3D8PNN5_9BACI</name>
<evidence type="ECO:0000256" key="1">
    <source>
        <dbReference type="SAM" id="MobiDB-lite"/>
    </source>
</evidence>
<proteinExistence type="predicted"/>
<dbReference type="Gene3D" id="3.30.310.160">
    <property type="entry name" value="YycH protein, domain 2"/>
    <property type="match status" value="1"/>
</dbReference>
<dbReference type="Pfam" id="PF07435">
    <property type="entry name" value="YycH"/>
    <property type="match status" value="1"/>
</dbReference>
<dbReference type="Proteomes" id="UP000256520">
    <property type="component" value="Unassembled WGS sequence"/>
</dbReference>
<feature type="domain" description="Regulatory protein YycH" evidence="2">
    <location>
        <begin position="4"/>
        <end position="442"/>
    </location>
</feature>
<reference evidence="4" key="1">
    <citation type="submission" date="2017-11" db="EMBL/GenBank/DDBJ databases">
        <authorList>
            <person name="Zhu W."/>
        </authorList>
    </citation>
    <scope>NUCLEOTIDE SEQUENCE [LARGE SCALE GENOMIC DNA]</scope>
    <source>
        <strain evidence="4">CAU 1051</strain>
    </source>
</reference>
<protein>
    <recommendedName>
        <fullName evidence="2">Regulatory protein YycH domain-containing protein</fullName>
    </recommendedName>
</protein>
<sequence>MKMETAKSLILIVLIGISLLLTFGLWSYQPELPEKSDKPPLNEAVNLGGKDNEKKGTVIEPREVIFHMDDLHYGFSKPIKKQEFYEQIQTWSISNLQTRLVSGRTPNKNEVEVIFPSNLPMEILNNLMSLSDSNTELPNWSFDRMYLSFNPDSKSLNLEILSIDGRNEATAIINDSNHYEFLWDYFQSVDEGLLQEYLSLEQTKEPIYIPRDSVSVTKQSYTSESIDEPNLLIKVFFPDPSLVSQTYSSAGDTYYTDSQRGMRVYWKRGRMEFVDPYSEDAVGDDQTAANMLTNSIKNINSHNGWTNEYNLMDINAKENVVRYQMYDDNGYPIYNALNLSYIDQKWINLQLNEYDRPLFELNVPLGGSTEKLMSGQDLISYLNRNYNLENFQDIRIGYRLIYHYDEDESSMSGSNYKDRIIELIPAWFKKENGEWNEIDLNEDQLLKGGD</sequence>
<feature type="region of interest" description="Disordered" evidence="1">
    <location>
        <begin position="34"/>
        <end position="53"/>
    </location>
</feature>
<keyword evidence="4" id="KW-1185">Reference proteome</keyword>
<dbReference type="RefSeq" id="WP_115750520.1">
    <property type="nucleotide sequence ID" value="NZ_PIOD01000016.1"/>
</dbReference>
<organism evidence="3 4">
    <name type="scientific">Oceanobacillus chungangensis</name>
    <dbReference type="NCBI Taxonomy" id="1229152"/>
    <lineage>
        <taxon>Bacteria</taxon>
        <taxon>Bacillati</taxon>
        <taxon>Bacillota</taxon>
        <taxon>Bacilli</taxon>
        <taxon>Bacillales</taxon>
        <taxon>Bacillaceae</taxon>
        <taxon>Oceanobacillus</taxon>
    </lineage>
</organism>
<dbReference type="InterPro" id="IPR009996">
    <property type="entry name" value="YycH"/>
</dbReference>
<evidence type="ECO:0000313" key="3">
    <source>
        <dbReference type="EMBL" id="RDW16765.1"/>
    </source>
</evidence>
<dbReference type="InterPro" id="IPR042274">
    <property type="entry name" value="YycH/YycI_2"/>
</dbReference>
<dbReference type="CDD" id="cd15787">
    <property type="entry name" value="YycH_N"/>
    <property type="match status" value="1"/>
</dbReference>
<evidence type="ECO:0000313" key="4">
    <source>
        <dbReference type="Proteomes" id="UP000256520"/>
    </source>
</evidence>
<accession>A0A3D8PNN5</accession>
<dbReference type="AlphaFoldDB" id="A0A3D8PNN5"/>
<evidence type="ECO:0000259" key="2">
    <source>
        <dbReference type="Pfam" id="PF07435"/>
    </source>
</evidence>
<gene>
    <name evidence="3" type="ORF">CWR45_14175</name>
</gene>